<sequence>MKRLKITLGLLAYSTVLFAQKKNEIDLYYLGGQSNMDGYGYIKDLPDSLKNVQDGVYIFHGNTVADDEIGGGVGSWQVLKPGHGVGFGATTKKNNYSDRFGVELSFAKRIQELRPGRSIAIIKYSRGGTAIDSAAINHFGCWDPDYNGKTGINQYDQFLATVKNAMADGDIDDDRVQDVLIPRGILWMQGESDANPEAVALRYEENLKRLMDLVRATFWTDDLPVVIGKISDSHHERYDGLVWKYGDYVRQAQENYVKKDGRAAIVRQTETYQYSDPWHYQSDNYVQLGIAFAEALDGIE</sequence>
<evidence type="ECO:0000256" key="2">
    <source>
        <dbReference type="SAM" id="SignalP"/>
    </source>
</evidence>
<evidence type="ECO:0000259" key="3">
    <source>
        <dbReference type="Pfam" id="PF03629"/>
    </source>
</evidence>
<feature type="signal peptide" evidence="2">
    <location>
        <begin position="1"/>
        <end position="19"/>
    </location>
</feature>
<keyword evidence="2" id="KW-0732">Signal</keyword>
<evidence type="ECO:0000256" key="1">
    <source>
        <dbReference type="ARBA" id="ARBA00022801"/>
    </source>
</evidence>
<comment type="caution">
    <text evidence="4">The sequence shown here is derived from an EMBL/GenBank/DDBJ whole genome shotgun (WGS) entry which is preliminary data.</text>
</comment>
<accession>A0ABT3CUC1</accession>
<keyword evidence="1" id="KW-0378">Hydrolase</keyword>
<organism evidence="4 5">
    <name type="scientific">Reichenbachiella ulvae</name>
    <dbReference type="NCBI Taxonomy" id="2980104"/>
    <lineage>
        <taxon>Bacteria</taxon>
        <taxon>Pseudomonadati</taxon>
        <taxon>Bacteroidota</taxon>
        <taxon>Cytophagia</taxon>
        <taxon>Cytophagales</taxon>
        <taxon>Reichenbachiellaceae</taxon>
        <taxon>Reichenbachiella</taxon>
    </lineage>
</organism>
<reference evidence="4 5" key="1">
    <citation type="submission" date="2022-10" db="EMBL/GenBank/DDBJ databases">
        <title>Comparative genomics and taxonomic characterization of three novel marine species of genus Reichenbachiella exhibiting antioxidant and polysaccharide degradation activities.</title>
        <authorList>
            <person name="Muhammad N."/>
            <person name="Lee Y.-J."/>
            <person name="Ko J."/>
            <person name="Kim S.-G."/>
        </authorList>
    </citation>
    <scope>NUCLEOTIDE SEQUENCE [LARGE SCALE GENOMIC DNA]</scope>
    <source>
        <strain evidence="4 5">ABR2-5</strain>
    </source>
</reference>
<gene>
    <name evidence="4" type="ORF">N7U62_09180</name>
</gene>
<dbReference type="Pfam" id="PF03629">
    <property type="entry name" value="SASA"/>
    <property type="match status" value="1"/>
</dbReference>
<dbReference type="Gene3D" id="3.40.50.1110">
    <property type="entry name" value="SGNH hydrolase"/>
    <property type="match status" value="1"/>
</dbReference>
<evidence type="ECO:0000313" key="5">
    <source>
        <dbReference type="Proteomes" id="UP001300692"/>
    </source>
</evidence>
<dbReference type="RefSeq" id="WP_264137666.1">
    <property type="nucleotide sequence ID" value="NZ_JAOYOD010000001.1"/>
</dbReference>
<feature type="chain" id="PRO_5045800889" evidence="2">
    <location>
        <begin position="20"/>
        <end position="300"/>
    </location>
</feature>
<dbReference type="Proteomes" id="UP001300692">
    <property type="component" value="Unassembled WGS sequence"/>
</dbReference>
<dbReference type="PANTHER" id="PTHR31988:SF19">
    <property type="entry name" value="9-O-ACETYL-N-ACETYLNEURAMINIC ACID DEACETYLASE-RELATED"/>
    <property type="match status" value="1"/>
</dbReference>
<dbReference type="InterPro" id="IPR036514">
    <property type="entry name" value="SGNH_hydro_sf"/>
</dbReference>
<name>A0ABT3CUC1_9BACT</name>
<dbReference type="InterPro" id="IPR052940">
    <property type="entry name" value="Carb_Esterase_6"/>
</dbReference>
<feature type="domain" description="Sialate O-acetylesterase" evidence="3">
    <location>
        <begin position="26"/>
        <end position="296"/>
    </location>
</feature>
<evidence type="ECO:0000313" key="4">
    <source>
        <dbReference type="EMBL" id="MCV9386833.1"/>
    </source>
</evidence>
<keyword evidence="5" id="KW-1185">Reference proteome</keyword>
<proteinExistence type="predicted"/>
<protein>
    <submittedName>
        <fullName evidence="4">Sialate O-acetylesterase</fullName>
    </submittedName>
</protein>
<dbReference type="PANTHER" id="PTHR31988">
    <property type="entry name" value="ESTERASE, PUTATIVE (DUF303)-RELATED"/>
    <property type="match status" value="1"/>
</dbReference>
<dbReference type="InterPro" id="IPR005181">
    <property type="entry name" value="SASA"/>
</dbReference>
<dbReference type="EMBL" id="JAOYOD010000001">
    <property type="protein sequence ID" value="MCV9386833.1"/>
    <property type="molecule type" value="Genomic_DNA"/>
</dbReference>
<dbReference type="SUPFAM" id="SSF52266">
    <property type="entry name" value="SGNH hydrolase"/>
    <property type="match status" value="1"/>
</dbReference>